<dbReference type="Proteomes" id="UP001055072">
    <property type="component" value="Unassembled WGS sequence"/>
</dbReference>
<evidence type="ECO:0000313" key="1">
    <source>
        <dbReference type="EMBL" id="KAI0094251.1"/>
    </source>
</evidence>
<organism evidence="1 2">
    <name type="scientific">Irpex rosettiformis</name>
    <dbReference type="NCBI Taxonomy" id="378272"/>
    <lineage>
        <taxon>Eukaryota</taxon>
        <taxon>Fungi</taxon>
        <taxon>Dikarya</taxon>
        <taxon>Basidiomycota</taxon>
        <taxon>Agaricomycotina</taxon>
        <taxon>Agaricomycetes</taxon>
        <taxon>Polyporales</taxon>
        <taxon>Irpicaceae</taxon>
        <taxon>Irpex</taxon>
    </lineage>
</organism>
<keyword evidence="2" id="KW-1185">Reference proteome</keyword>
<evidence type="ECO:0000313" key="2">
    <source>
        <dbReference type="Proteomes" id="UP001055072"/>
    </source>
</evidence>
<dbReference type="EMBL" id="MU274900">
    <property type="protein sequence ID" value="KAI0094251.1"/>
    <property type="molecule type" value="Genomic_DNA"/>
</dbReference>
<sequence length="445" mass="50336">MSTIPELTTISTQRVLLQPRKYAKSPGSFILIPLLPQKPQPRTLPNELWIKILGYVFAAYYTQAASSPESFVTQRQNLLLVCRNLRDIALPLFYQHAVFTTSSSLERFTDHLHAADKQWDSIRRIPYSTPGRWVQVLDLSDLRCSLWSDVCHADEILTRLFPLLPFLAHLTLNDTLTLSRRVLTSMCSRDGNERLKSITGLKLVSASVDYDDPFFALLQCCNNLEQLEFTGSGIEPLLIDSPNAITDMSHLPPKPLHLPQLRKLSMVAMHCSPVMFALLHAELPSLTHITITPYDDTTISTSLVPQFIEAHGTKLSSLHLYAPKSWPTMLFQSPTTLLHSCPNLYHLSLENPLPALTIPSTMDTHPLHILSVPRPVSDFLKTLEPLLQKLPNLQLIRSRDVRWLRAGMSSRAVEAGVQGELRQWRQRLARRRVNVVDATWSQPTA</sequence>
<proteinExistence type="predicted"/>
<reference evidence="1" key="1">
    <citation type="journal article" date="2021" name="Environ. Microbiol.">
        <title>Gene family expansions and transcriptome signatures uncover fungal adaptations to wood decay.</title>
        <authorList>
            <person name="Hage H."/>
            <person name="Miyauchi S."/>
            <person name="Viragh M."/>
            <person name="Drula E."/>
            <person name="Min B."/>
            <person name="Chaduli D."/>
            <person name="Navarro D."/>
            <person name="Favel A."/>
            <person name="Norest M."/>
            <person name="Lesage-Meessen L."/>
            <person name="Balint B."/>
            <person name="Merenyi Z."/>
            <person name="de Eugenio L."/>
            <person name="Morin E."/>
            <person name="Martinez A.T."/>
            <person name="Baldrian P."/>
            <person name="Stursova M."/>
            <person name="Martinez M.J."/>
            <person name="Novotny C."/>
            <person name="Magnuson J.K."/>
            <person name="Spatafora J.W."/>
            <person name="Maurice S."/>
            <person name="Pangilinan J."/>
            <person name="Andreopoulos W."/>
            <person name="LaButti K."/>
            <person name="Hundley H."/>
            <person name="Na H."/>
            <person name="Kuo A."/>
            <person name="Barry K."/>
            <person name="Lipzen A."/>
            <person name="Henrissat B."/>
            <person name="Riley R."/>
            <person name="Ahrendt S."/>
            <person name="Nagy L.G."/>
            <person name="Grigoriev I.V."/>
            <person name="Martin F."/>
            <person name="Rosso M.N."/>
        </authorList>
    </citation>
    <scope>NUCLEOTIDE SEQUENCE</scope>
    <source>
        <strain evidence="1">CBS 384.51</strain>
    </source>
</reference>
<accession>A0ACB8UIV1</accession>
<gene>
    <name evidence="1" type="ORF">BDY19DRAFT_11057</name>
</gene>
<comment type="caution">
    <text evidence="1">The sequence shown here is derived from an EMBL/GenBank/DDBJ whole genome shotgun (WGS) entry which is preliminary data.</text>
</comment>
<name>A0ACB8UIV1_9APHY</name>
<protein>
    <submittedName>
        <fullName evidence="1">Uncharacterized protein</fullName>
    </submittedName>
</protein>